<dbReference type="InterPro" id="IPR010117">
    <property type="entry name" value="PabB_fungal"/>
</dbReference>
<gene>
    <name evidence="14" type="ORF">MYCIT1_LOCUS4739</name>
</gene>
<evidence type="ECO:0000256" key="5">
    <source>
        <dbReference type="ARBA" id="ARBA00022679"/>
    </source>
</evidence>
<feature type="repeat" description="PPR" evidence="10">
    <location>
        <begin position="2230"/>
        <end position="2264"/>
    </location>
</feature>
<dbReference type="GO" id="GO:0005737">
    <property type="term" value="C:cytoplasm"/>
    <property type="evidence" value="ECO:0007669"/>
    <property type="project" value="TreeGrafter"/>
</dbReference>
<dbReference type="PROSITE" id="PS51273">
    <property type="entry name" value="GATASE_TYPE_1"/>
    <property type="match status" value="1"/>
</dbReference>
<sequence>MTFETTVPRILFIDSYDSFTFKEAIPDCAVHIIKNDAFTIEQLLPFLPLFSAVVVGPGPGSPQNDQDIGVIKDLWGLAANVLLPIFGVCLGLQSLGVAYGARLERLNVVKHGQASLIHHTGRELFEGVGLVEAVRYHSLHVTLLDAGEVEQLAWADDGSENGLVVMAMRHTSKPFWAVQYHPESVCTQGGGRDVVSNFWSLAQTWSNKHGRRTLPWNSSASSTFGNPWPVFSPTDVIVSPSAQSQIVSTRILDLPNLTARQVCELFGVANDESPFVLLDSAAQPGRHSIIGSLLPSSPQLSYFVGDAYVTLTQHGHCSEQPLEDRDIWSWVSHFVMSKGDYRGHPEIPFWGGLVGLLSYEIGVDTLTVPLRQNRTRRHPDLNLVFVERSVVLGAGTGQVFVQSLLANDEDWVANTAAALLKADSANFVPRSKLPEIQPTLSIPNKAQYISRILEAQESISSGDSYELCLTARTTANFQSAGRPPGSRSWNRYQALRSKNPAPYSAYIRLHPTTFLSSSPERFISTSRPPRSVFQMRPIKGTVRKAPGITRAVAEAALAGSVKEVAENLMIVDLIRHDLHSVLGEDVQVKQFCKVEEYETVWQLVSVIEGKLDPRQCGRRLEQTLGWDTLKRSLPPGSMTGAPKKRSVEILRGLEDTERNIYSGVFGYWCVGGGSDWSVTIRSCFHFDDPSCPDEIWEMGAGGAITALSDADDEWDEIRPSTLSVYTPPPSSQGTVKIVQTDDLPEAPALSRQVSASTSKIPYVSELDPDELFTKRTIAEVKVAQNKLRADADAKQEELRLMVGERYRDLLHASTSIIAIASSSHRVIEALNEAKDVIMSQAEPPVPQRMSSYRGGDGHLHTLQLLAAHMKLLLDAPEYLWRLMERKRYFTAAWLFLLALVVHHALVRSDDQDEDSWQSQGIDVLEQFPLVQRQWEAILPFRSQIIHRATLSLREATQDICAAVLSLHLLDSRPLSEALSLFLSQRSKTLQGFLSRKAEGTATSPSVGKSNGHVPEKVASKSSLKEVKEITQAAVVAVVDTIRICRAVFQDSASKSMVAAVLEYIHSDSTQPDNKALSSELMLTTESLLVALPSSTQFLLLPPALRSYKPHVNLSSSSSMIDPVYFTQTLDSWFQSSNGSLEVAVSKWFSELHLASDVWSLRLSIWRWITIAGLADTESEALKSMFDRTARQRVLDIWAKALGDAQTAFKTQLEAATASIRTTQSVTSSAQFLFNAPALPVMGAGHADVSFEKYQQSLRQQLLGRTALLDGVLLTLENCARSLQRDFAIVHGGDTDDRATLSKLTEEYQPHADELCAGILDTLSSAENSEDDNDTSVNTLVFLSHIADELVSSIFISGIRAGEQTVQDFQRRAEALRDRIIDRWRSRIVAQIISQQTDRPTLMVVSPAPSPALIEALLKLSTSIQELTRSRNVSPEPEKTLRHFITEWVAGSSKREPQSHSDIVFLRYLASLYRTEWDDLCSLLDAKAQECQEHSELEMPMVESGASEYLTRTQTLFAPLLPVRSRMLSLDLTTDKMAPLLPFGSPPTGMPFQSAVEVAKTSARFGLLLVGTMFTVRLTHECPFVLDLFEQHVSQHFRALDFPRLFWRGFPDEPNLVRKHYLPLVEELERIKADPSAPPPPSPLTRHQIITLLDMLATSGRPADIGTLKAMFAHLPLYFGIPITPDLHTAVISAFLKQGYVRIAVSWIASMPDLPPHVHPGLEHFHTLLKGCPIHVQIAYLRDIVMHKMPAAGVQPEEETFAILTRRMIQNARENKKNVPVAHCTGLFSDMQAMKLACPSSILDLMTDFYMSQGLTQFAEAVRADYVARFPQEPSADEKQLREWQTTLFSVAQSSGIEVAANLIDILCKQGLPRSGLALLAILGPSSTSVEDLRTAEKASGISASASEYAFLINNCLRTKRVGDAQAIYEQARAAGIAPAASMVGPIIRALTSGGRNSAHDTNVDAALALYTELDEAFSSDSAGPENSPGPTLDIYTCLMHGLANCSNVKTAYPIAQALLSDMESRKMTSNQSIMTSRVILEMCSADSLELALKAYRKHYTELTDMGYWAVLTAFVRFSFTLGYQNAMEYFYIIISDMEKAGFRMNDRLYTNVLRQLSEVASARRKEWRQKNIGKEVPPKLCADILDATRQLHNSVVLDSMIRPGMPVWNEIMGTYQRLGAFADAYRMWQHMFLTRSFGSITVSTILESCDSAERAQSIVADLLQSRYELTLHNWNAYVECLAKNQNISETLYVICEMMGSGHQPVKADASTVSVVLKSATTEQQRQSVLQTIERQRQPLYASLPESMTRPP</sequence>
<keyword evidence="15" id="KW-1185">Reference proteome</keyword>
<dbReference type="InterPro" id="IPR011990">
    <property type="entry name" value="TPR-like_helical_dom_sf"/>
</dbReference>
<evidence type="ECO:0000256" key="9">
    <source>
        <dbReference type="ARBA" id="ARBA00031904"/>
    </source>
</evidence>
<evidence type="ECO:0000259" key="12">
    <source>
        <dbReference type="Pfam" id="PF00425"/>
    </source>
</evidence>
<evidence type="ECO:0000256" key="6">
    <source>
        <dbReference type="ARBA" id="ARBA00022909"/>
    </source>
</evidence>
<keyword evidence="6" id="KW-0289">Folate biosynthesis</keyword>
<evidence type="ECO:0000256" key="2">
    <source>
        <dbReference type="ARBA" id="ARBA00005009"/>
    </source>
</evidence>
<dbReference type="SUPFAM" id="SSF52317">
    <property type="entry name" value="Class I glutamine amidotransferase-like"/>
    <property type="match status" value="1"/>
</dbReference>
<evidence type="ECO:0000256" key="10">
    <source>
        <dbReference type="PROSITE-ProRule" id="PRU00708"/>
    </source>
</evidence>
<comment type="pathway">
    <text evidence="2">Cofactor biosynthesis; tetrahydrofolate biosynthesis; 4-aminobenzoate from chorismate: step 1/2.</text>
</comment>
<dbReference type="InterPro" id="IPR015890">
    <property type="entry name" value="Chorismate_C"/>
</dbReference>
<evidence type="ECO:0000313" key="14">
    <source>
        <dbReference type="EMBL" id="CAK5264509.1"/>
    </source>
</evidence>
<evidence type="ECO:0000259" key="13">
    <source>
        <dbReference type="Pfam" id="PF04715"/>
    </source>
</evidence>
<dbReference type="EMBL" id="CAVNYO010000058">
    <property type="protein sequence ID" value="CAK5264509.1"/>
    <property type="molecule type" value="Genomic_DNA"/>
</dbReference>
<keyword evidence="5" id="KW-0808">Transferase</keyword>
<dbReference type="CDD" id="cd01743">
    <property type="entry name" value="GATase1_Anthranilate_Synthase"/>
    <property type="match status" value="1"/>
</dbReference>
<dbReference type="Gene3D" id="3.40.50.880">
    <property type="match status" value="1"/>
</dbReference>
<dbReference type="GO" id="GO:0046820">
    <property type="term" value="F:4-amino-4-deoxychorismate synthase activity"/>
    <property type="evidence" value="ECO:0007669"/>
    <property type="project" value="UniProtKB-EC"/>
</dbReference>
<feature type="repeat" description="PPR" evidence="10">
    <location>
        <begin position="1904"/>
        <end position="1938"/>
    </location>
</feature>
<dbReference type="InterPro" id="IPR005801">
    <property type="entry name" value="ADC_synthase"/>
</dbReference>
<dbReference type="PRINTS" id="PR00096">
    <property type="entry name" value="GATASE"/>
</dbReference>
<dbReference type="InterPro" id="IPR019999">
    <property type="entry name" value="Anth_synth_I-like"/>
</dbReference>
<accession>A0AAD2GUV2</accession>
<evidence type="ECO:0000256" key="1">
    <source>
        <dbReference type="ARBA" id="ARBA00001000"/>
    </source>
</evidence>
<feature type="domain" description="Glutamine amidotransferase" evidence="11">
    <location>
        <begin position="27"/>
        <end position="192"/>
    </location>
</feature>
<evidence type="ECO:0000256" key="4">
    <source>
        <dbReference type="ARBA" id="ARBA00013139"/>
    </source>
</evidence>
<comment type="similarity">
    <text evidence="3">In the C-terminal section; belongs to the anthranilate synthase component I family.</text>
</comment>
<dbReference type="Gene3D" id="3.60.120.10">
    <property type="entry name" value="Anthranilate synthase"/>
    <property type="match status" value="1"/>
</dbReference>
<dbReference type="Gene3D" id="1.25.40.10">
    <property type="entry name" value="Tetratricopeptide repeat domain"/>
    <property type="match status" value="3"/>
</dbReference>
<evidence type="ECO:0000256" key="3">
    <source>
        <dbReference type="ARBA" id="ARBA00005970"/>
    </source>
</evidence>
<proteinExistence type="inferred from homology"/>
<evidence type="ECO:0000256" key="8">
    <source>
        <dbReference type="ARBA" id="ARBA00031329"/>
    </source>
</evidence>
<dbReference type="InterPro" id="IPR029062">
    <property type="entry name" value="Class_I_gatase-like"/>
</dbReference>
<dbReference type="InterPro" id="IPR002885">
    <property type="entry name" value="PPR_rpt"/>
</dbReference>
<evidence type="ECO:0000259" key="11">
    <source>
        <dbReference type="Pfam" id="PF00117"/>
    </source>
</evidence>
<dbReference type="InterPro" id="IPR006805">
    <property type="entry name" value="Anth_synth_I_N"/>
</dbReference>
<feature type="domain" description="Anthranilate synthase component I N-terminal" evidence="13">
    <location>
        <begin position="268"/>
        <end position="392"/>
    </location>
</feature>
<dbReference type="Pfam" id="PF00117">
    <property type="entry name" value="GATase"/>
    <property type="match status" value="1"/>
</dbReference>
<reference evidence="14" key="1">
    <citation type="submission" date="2023-11" db="EMBL/GenBank/DDBJ databases">
        <authorList>
            <person name="De Vega J J."/>
            <person name="De Vega J J."/>
        </authorList>
    </citation>
    <scope>NUCLEOTIDE SEQUENCE</scope>
</reference>
<dbReference type="Proteomes" id="UP001295794">
    <property type="component" value="Unassembled WGS sequence"/>
</dbReference>
<dbReference type="Pfam" id="PF00425">
    <property type="entry name" value="Chorismate_bind"/>
    <property type="match status" value="1"/>
</dbReference>
<comment type="caution">
    <text evidence="14">The sequence shown here is derived from an EMBL/GenBank/DDBJ whole genome shotgun (WGS) entry which is preliminary data.</text>
</comment>
<dbReference type="PRINTS" id="PR00097">
    <property type="entry name" value="ANTSNTHASEII"/>
</dbReference>
<dbReference type="PANTHER" id="PTHR11236">
    <property type="entry name" value="AMINOBENZOATE/ANTHRANILATE SYNTHASE"/>
    <property type="match status" value="1"/>
</dbReference>
<dbReference type="GO" id="GO:0008153">
    <property type="term" value="P:4-aminobenzoate biosynthetic process"/>
    <property type="evidence" value="ECO:0007669"/>
    <property type="project" value="TreeGrafter"/>
</dbReference>
<protein>
    <recommendedName>
        <fullName evidence="4">aminodeoxychorismate synthase</fullName>
        <ecNumber evidence="4">2.6.1.85</ecNumber>
    </recommendedName>
    <alternativeName>
        <fullName evidence="8">Para-aminobenzoate synthase</fullName>
    </alternativeName>
    <alternativeName>
        <fullName evidence="9">p-aminobenzoic acid synthase</fullName>
    </alternativeName>
</protein>
<dbReference type="GO" id="GO:0000162">
    <property type="term" value="P:L-tryptophan biosynthetic process"/>
    <property type="evidence" value="ECO:0007669"/>
    <property type="project" value="TreeGrafter"/>
</dbReference>
<dbReference type="NCBIfam" id="TIGR00566">
    <property type="entry name" value="trpG_papA"/>
    <property type="match status" value="1"/>
</dbReference>
<dbReference type="InterPro" id="IPR017926">
    <property type="entry name" value="GATASE"/>
</dbReference>
<dbReference type="EC" id="2.6.1.85" evidence="4"/>
<evidence type="ECO:0000256" key="7">
    <source>
        <dbReference type="ARBA" id="ARBA00022962"/>
    </source>
</evidence>
<dbReference type="SUPFAM" id="SSF56322">
    <property type="entry name" value="ADC synthase"/>
    <property type="match status" value="1"/>
</dbReference>
<name>A0AAD2GUV2_9AGAR</name>
<dbReference type="Pfam" id="PF04715">
    <property type="entry name" value="Anth_synt_I_N"/>
    <property type="match status" value="1"/>
</dbReference>
<dbReference type="GO" id="GO:0046656">
    <property type="term" value="P:folic acid biosynthetic process"/>
    <property type="evidence" value="ECO:0007669"/>
    <property type="project" value="UniProtKB-KW"/>
</dbReference>
<dbReference type="NCBIfam" id="TIGR01823">
    <property type="entry name" value="PabB-fungal"/>
    <property type="match status" value="1"/>
</dbReference>
<dbReference type="Pfam" id="PF08700">
    <property type="entry name" value="VPS51_Exo84_N"/>
    <property type="match status" value="1"/>
</dbReference>
<comment type="catalytic activity">
    <reaction evidence="1">
        <text>chorismate + L-glutamine = 4-amino-4-deoxychorismate + L-glutamate</text>
        <dbReference type="Rhea" id="RHEA:11672"/>
        <dbReference type="ChEBI" id="CHEBI:29748"/>
        <dbReference type="ChEBI" id="CHEBI:29985"/>
        <dbReference type="ChEBI" id="CHEBI:58359"/>
        <dbReference type="ChEBI" id="CHEBI:58406"/>
        <dbReference type="EC" id="2.6.1.85"/>
    </reaction>
</comment>
<evidence type="ECO:0000313" key="15">
    <source>
        <dbReference type="Proteomes" id="UP001295794"/>
    </source>
</evidence>
<dbReference type="InterPro" id="IPR006221">
    <property type="entry name" value="TrpG/PapA_dom"/>
</dbReference>
<dbReference type="PROSITE" id="PS51375">
    <property type="entry name" value="PPR"/>
    <property type="match status" value="2"/>
</dbReference>
<feature type="domain" description="Chorismate-utilising enzyme C-terminal" evidence="12">
    <location>
        <begin position="445"/>
        <end position="717"/>
    </location>
</feature>
<keyword evidence="7" id="KW-0315">Glutamine amidotransferase</keyword>
<dbReference type="PANTHER" id="PTHR11236:SF18">
    <property type="entry name" value="AMINODEOXYCHORISMATE SYNTHASE"/>
    <property type="match status" value="1"/>
</dbReference>
<organism evidence="14 15">
    <name type="scientific">Mycena citricolor</name>
    <dbReference type="NCBI Taxonomy" id="2018698"/>
    <lineage>
        <taxon>Eukaryota</taxon>
        <taxon>Fungi</taxon>
        <taxon>Dikarya</taxon>
        <taxon>Basidiomycota</taxon>
        <taxon>Agaricomycotina</taxon>
        <taxon>Agaricomycetes</taxon>
        <taxon>Agaricomycetidae</taxon>
        <taxon>Agaricales</taxon>
        <taxon>Marasmiineae</taxon>
        <taxon>Mycenaceae</taxon>
        <taxon>Mycena</taxon>
    </lineage>
</organism>